<feature type="region of interest" description="Disordered" evidence="1">
    <location>
        <begin position="71"/>
        <end position="93"/>
    </location>
</feature>
<evidence type="ECO:0000256" key="1">
    <source>
        <dbReference type="SAM" id="MobiDB-lite"/>
    </source>
</evidence>
<keyword evidence="2" id="KW-0472">Membrane</keyword>
<dbReference type="Proteomes" id="UP000253319">
    <property type="component" value="Unassembled WGS sequence"/>
</dbReference>
<evidence type="ECO:0000256" key="2">
    <source>
        <dbReference type="SAM" id="Phobius"/>
    </source>
</evidence>
<organism evidence="3 4">
    <name type="scientific">Flavobacterium tibetense</name>
    <dbReference type="NCBI Taxonomy" id="2233533"/>
    <lineage>
        <taxon>Bacteria</taxon>
        <taxon>Pseudomonadati</taxon>
        <taxon>Bacteroidota</taxon>
        <taxon>Flavobacteriia</taxon>
        <taxon>Flavobacteriales</taxon>
        <taxon>Flavobacteriaceae</taxon>
        <taxon>Flavobacterium</taxon>
    </lineage>
</organism>
<gene>
    <name evidence="3" type="ORF">DPN68_12025</name>
</gene>
<dbReference type="AlphaFoldDB" id="A0A365NZ98"/>
<evidence type="ECO:0000313" key="4">
    <source>
        <dbReference type="Proteomes" id="UP000253319"/>
    </source>
</evidence>
<protein>
    <submittedName>
        <fullName evidence="3">Uncharacterized protein</fullName>
    </submittedName>
</protein>
<keyword evidence="2" id="KW-1133">Transmembrane helix</keyword>
<evidence type="ECO:0000313" key="3">
    <source>
        <dbReference type="EMBL" id="RBA27444.1"/>
    </source>
</evidence>
<dbReference type="EMBL" id="QLST01000019">
    <property type="protein sequence ID" value="RBA27444.1"/>
    <property type="molecule type" value="Genomic_DNA"/>
</dbReference>
<keyword evidence="4" id="KW-1185">Reference proteome</keyword>
<reference evidence="3 4" key="1">
    <citation type="submission" date="2018-06" db="EMBL/GenBank/DDBJ databases">
        <title>Flavobacterium tibetense sp. nov., isolated from a wetland YonghuCo on Tibetan Plateau.</title>
        <authorList>
            <person name="Xing P."/>
            <person name="Phurbu D."/>
            <person name="Lu H."/>
        </authorList>
    </citation>
    <scope>NUCLEOTIDE SEQUENCE [LARGE SCALE GENOMIC DNA]</scope>
    <source>
        <strain evidence="3 4">YH5</strain>
    </source>
</reference>
<sequence>MNIVERAKAPTPKFFKVLRTIGLALLAVSGSIVAAPVALPAVVVTVAGYAAVAGGVLSAVSQITVDTSTSSVQAQEDNLRNKKDEVKPETDVG</sequence>
<name>A0A365NZ98_9FLAO</name>
<keyword evidence="2" id="KW-0812">Transmembrane</keyword>
<proteinExistence type="predicted"/>
<dbReference type="OrthoDB" id="679091at2"/>
<comment type="caution">
    <text evidence="3">The sequence shown here is derived from an EMBL/GenBank/DDBJ whole genome shotgun (WGS) entry which is preliminary data.</text>
</comment>
<feature type="compositionally biased region" description="Basic and acidic residues" evidence="1">
    <location>
        <begin position="77"/>
        <end position="93"/>
    </location>
</feature>
<feature type="transmembrane region" description="Helical" evidence="2">
    <location>
        <begin position="21"/>
        <end position="52"/>
    </location>
</feature>
<accession>A0A365NZ98</accession>